<evidence type="ECO:0000313" key="3">
    <source>
        <dbReference type="Proteomes" id="UP000017052"/>
    </source>
</evidence>
<feature type="region of interest" description="Disordered" evidence="1">
    <location>
        <begin position="1"/>
        <end position="21"/>
    </location>
</feature>
<evidence type="ECO:0000256" key="1">
    <source>
        <dbReference type="SAM" id="MobiDB-lite"/>
    </source>
</evidence>
<comment type="caution">
    <text evidence="2">The sequence shown here is derived from an EMBL/GenBank/DDBJ whole genome shotgun (WGS) entry which is preliminary data.</text>
</comment>
<dbReference type="InterPro" id="IPR028037">
    <property type="entry name" value="Antitoxin_Rv0909/MT0933"/>
</dbReference>
<dbReference type="Proteomes" id="UP000017052">
    <property type="component" value="Unassembled WGS sequence"/>
</dbReference>
<dbReference type="OrthoDB" id="3267972at2"/>
<keyword evidence="3" id="KW-1185">Reference proteome</keyword>
<accession>U2QF89</accession>
<dbReference type="EMBL" id="ACVN02000049">
    <property type="protein sequence ID" value="ERK61545.1"/>
    <property type="molecule type" value="Genomic_DNA"/>
</dbReference>
<proteinExistence type="predicted"/>
<reference evidence="2" key="1">
    <citation type="submission" date="2013-08" db="EMBL/GenBank/DDBJ databases">
        <authorList>
            <person name="Durkin A.S."/>
            <person name="Haft D.R."/>
            <person name="McCorrison J."/>
            <person name="Torralba M."/>
            <person name="Gillis M."/>
            <person name="Haft D.H."/>
            <person name="Methe B."/>
            <person name="Sutton G."/>
            <person name="Nelson K.E."/>
        </authorList>
    </citation>
    <scope>NUCLEOTIDE SEQUENCE [LARGE SCALE GENOMIC DNA]</scope>
    <source>
        <strain evidence="2">F0233</strain>
    </source>
</reference>
<dbReference type="Pfam" id="PF14013">
    <property type="entry name" value="MT0933_antitox"/>
    <property type="match status" value="1"/>
</dbReference>
<name>U2QF89_9ACTN</name>
<dbReference type="AlphaFoldDB" id="U2QF89"/>
<organism evidence="2 3">
    <name type="scientific">Propionibacterium acidifaciens F0233</name>
    <dbReference type="NCBI Taxonomy" id="553198"/>
    <lineage>
        <taxon>Bacteria</taxon>
        <taxon>Bacillati</taxon>
        <taxon>Actinomycetota</taxon>
        <taxon>Actinomycetes</taxon>
        <taxon>Propionibacteriales</taxon>
        <taxon>Propionibacteriaceae</taxon>
        <taxon>Propionibacterium</taxon>
    </lineage>
</organism>
<gene>
    <name evidence="2" type="ORF">HMPREF0682_1282</name>
</gene>
<sequence>MALDDFARKAEDALHGDKAEQVSDSIIDKAREAAKKVTGGGFDEKIDEAADKADKAIGDE</sequence>
<dbReference type="GeneID" id="95359584"/>
<dbReference type="RefSeq" id="WP_021796505.1">
    <property type="nucleotide sequence ID" value="NZ_ACVN02000049.1"/>
</dbReference>
<protein>
    <submittedName>
        <fullName evidence="2">MT0933-like antitoxin protein</fullName>
    </submittedName>
</protein>
<evidence type="ECO:0000313" key="2">
    <source>
        <dbReference type="EMBL" id="ERK61545.1"/>
    </source>
</evidence>